<feature type="domain" description="ATPase BadF/BadG/BcrA/BcrD type" evidence="1">
    <location>
        <begin position="4"/>
        <end position="296"/>
    </location>
</feature>
<name>A0A3M7TX99_9BACI</name>
<organism evidence="2 3">
    <name type="scientific">Alteribacter keqinensis</name>
    <dbReference type="NCBI Taxonomy" id="2483800"/>
    <lineage>
        <taxon>Bacteria</taxon>
        <taxon>Bacillati</taxon>
        <taxon>Bacillota</taxon>
        <taxon>Bacilli</taxon>
        <taxon>Bacillales</taxon>
        <taxon>Bacillaceae</taxon>
        <taxon>Alteribacter</taxon>
    </lineage>
</organism>
<comment type="caution">
    <text evidence="2">The sequence shown here is derived from an EMBL/GenBank/DDBJ whole genome shotgun (WGS) entry which is preliminary data.</text>
</comment>
<proteinExistence type="predicted"/>
<dbReference type="InterPro" id="IPR043129">
    <property type="entry name" value="ATPase_NBD"/>
</dbReference>
<dbReference type="Gene3D" id="3.30.420.40">
    <property type="match status" value="2"/>
</dbReference>
<evidence type="ECO:0000313" key="3">
    <source>
        <dbReference type="Proteomes" id="UP000278746"/>
    </source>
</evidence>
<protein>
    <recommendedName>
        <fullName evidence="1">ATPase BadF/BadG/BcrA/BcrD type domain-containing protein</fullName>
    </recommendedName>
</protein>
<dbReference type="InterPro" id="IPR052519">
    <property type="entry name" value="Euk-type_GlcNAc_Kinase"/>
</dbReference>
<dbReference type="AlphaFoldDB" id="A0A3M7TX99"/>
<dbReference type="PANTHER" id="PTHR43190">
    <property type="entry name" value="N-ACETYL-D-GLUCOSAMINE KINASE"/>
    <property type="match status" value="1"/>
</dbReference>
<dbReference type="SUPFAM" id="SSF53067">
    <property type="entry name" value="Actin-like ATPase domain"/>
    <property type="match status" value="2"/>
</dbReference>
<reference evidence="2 3" key="1">
    <citation type="submission" date="2018-10" db="EMBL/GenBank/DDBJ databases">
        <title>Bacillus Keqinensis sp. nov., a moderately halophilic bacterium isolated from a saline-alkaline lake.</title>
        <authorList>
            <person name="Wang H."/>
        </authorList>
    </citation>
    <scope>NUCLEOTIDE SEQUENCE [LARGE SCALE GENOMIC DNA]</scope>
    <source>
        <strain evidence="2 3">KQ-3</strain>
    </source>
</reference>
<dbReference type="EMBL" id="RHIB01000001">
    <property type="protein sequence ID" value="RNA70237.1"/>
    <property type="molecule type" value="Genomic_DNA"/>
</dbReference>
<dbReference type="RefSeq" id="WP_122897828.1">
    <property type="nucleotide sequence ID" value="NZ_RHIB01000001.1"/>
</dbReference>
<dbReference type="CDD" id="cd24007">
    <property type="entry name" value="ASKHA_NBD_eukNAGK-like"/>
    <property type="match status" value="1"/>
</dbReference>
<dbReference type="InterPro" id="IPR002731">
    <property type="entry name" value="ATPase_BadF"/>
</dbReference>
<sequence>MYAIGIDGGGTKSKLMIKGREDQAVFSCTTGATNPTAVSLEIITERLSQLFNQTPSSFKEQAVSLCFGMSGFSALSQEDIQTIQVHIKTKLNPEAFVTVTNDAVTALYSGTKGNSGIAVIAGTGSVVYGKDESGNEARAAGWGYMFDHSGSGFGIGKAALKAVMNEADSGMALSPFSEMILQSLSADNPRDIVTCLNHSQDPRHDVASLAPAVFSLYEQGNQAAEQLISQAAEDIYDSIQKVRGRLFTEQKAVTLVCTGSLFQKQQALFDALTRLTDTKGYRLSIPKAEPVEGAVYAAWEAVGERL</sequence>
<dbReference type="PANTHER" id="PTHR43190:SF3">
    <property type="entry name" value="N-ACETYL-D-GLUCOSAMINE KINASE"/>
    <property type="match status" value="1"/>
</dbReference>
<dbReference type="Proteomes" id="UP000278746">
    <property type="component" value="Unassembled WGS sequence"/>
</dbReference>
<accession>A0A3M7TX99</accession>
<dbReference type="OrthoDB" id="9772633at2"/>
<gene>
    <name evidence="2" type="ORF">EBO34_10010</name>
</gene>
<evidence type="ECO:0000259" key="1">
    <source>
        <dbReference type="Pfam" id="PF01869"/>
    </source>
</evidence>
<keyword evidence="3" id="KW-1185">Reference proteome</keyword>
<evidence type="ECO:0000313" key="2">
    <source>
        <dbReference type="EMBL" id="RNA70237.1"/>
    </source>
</evidence>
<dbReference type="Pfam" id="PF01869">
    <property type="entry name" value="BcrAD_BadFG"/>
    <property type="match status" value="1"/>
</dbReference>